<gene>
    <name evidence="1" type="ordered locus">Shewmr7_3920</name>
</gene>
<reference evidence="1" key="1">
    <citation type="submission" date="2006-08" db="EMBL/GenBank/DDBJ databases">
        <title>Complete sequence of Chromosome1 of Shewanella sp. MR-7.</title>
        <authorList>
            <consortium name="US DOE Joint Genome Institute"/>
            <person name="Copeland A."/>
            <person name="Lucas S."/>
            <person name="Lapidus A."/>
            <person name="Barry K."/>
            <person name="Detter J.C."/>
            <person name="Glavina del Rio T."/>
            <person name="Hammon N."/>
            <person name="Israni S."/>
            <person name="Dalin E."/>
            <person name="Tice H."/>
            <person name="Pitluck S."/>
            <person name="Kiss H."/>
            <person name="Brettin T."/>
            <person name="Bruce D."/>
            <person name="Han C."/>
            <person name="Tapia R."/>
            <person name="Gilna P."/>
            <person name="Schmutz J."/>
            <person name="Larimer F."/>
            <person name="Land M."/>
            <person name="Hauser L."/>
            <person name="Kyrpides N."/>
            <person name="Mikhailova N."/>
            <person name="Nealson K."/>
            <person name="Konstantinidis K."/>
            <person name="Klappenbach J."/>
            <person name="Tiedje J."/>
            <person name="Richardson P."/>
        </authorList>
    </citation>
    <scope>NUCLEOTIDE SEQUENCE</scope>
    <source>
        <strain evidence="1">MR-7</strain>
    </source>
</reference>
<proteinExistence type="predicted"/>
<organism evidence="1">
    <name type="scientific">Shewanella sp. (strain MR-7)</name>
    <dbReference type="NCBI Taxonomy" id="60481"/>
    <lineage>
        <taxon>Bacteria</taxon>
        <taxon>Pseudomonadati</taxon>
        <taxon>Pseudomonadota</taxon>
        <taxon>Gammaproteobacteria</taxon>
        <taxon>Alteromonadales</taxon>
        <taxon>Shewanellaceae</taxon>
        <taxon>Shewanella</taxon>
    </lineage>
</organism>
<sequence>MSMKLFNEEIVELLNEYFKVLQFVESIHLASYGFTIQFVDFGIQCCERVFASIDGMSYEWDDAPNAGPWGALCRQRAKSAKLMSPSLLSIMFESGDSISIETIESQFESVIFNFPPQGNSLVMEIF</sequence>
<name>Q0HPQ8_SHESR</name>
<dbReference type="KEGG" id="shm:Shewmr7_3920"/>
<evidence type="ECO:0000313" key="1">
    <source>
        <dbReference type="EMBL" id="ABI44897.1"/>
    </source>
</evidence>
<dbReference type="EMBL" id="CP000444">
    <property type="protein sequence ID" value="ABI44897.1"/>
    <property type="molecule type" value="Genomic_DNA"/>
</dbReference>
<dbReference type="HOGENOM" id="CLU_2013351_0_0_6"/>
<protein>
    <submittedName>
        <fullName evidence="1">Uncharacterized protein</fullName>
    </submittedName>
</protein>
<accession>Q0HPQ8</accession>
<dbReference type="AlphaFoldDB" id="Q0HPQ8"/>